<organism evidence="3 4">
    <name type="scientific">Necator americanus</name>
    <name type="common">Human hookworm</name>
    <dbReference type="NCBI Taxonomy" id="51031"/>
    <lineage>
        <taxon>Eukaryota</taxon>
        <taxon>Metazoa</taxon>
        <taxon>Ecdysozoa</taxon>
        <taxon>Nematoda</taxon>
        <taxon>Chromadorea</taxon>
        <taxon>Rhabditida</taxon>
        <taxon>Rhabditina</taxon>
        <taxon>Rhabditomorpha</taxon>
        <taxon>Strongyloidea</taxon>
        <taxon>Ancylostomatidae</taxon>
        <taxon>Bunostominae</taxon>
        <taxon>Necator</taxon>
    </lineage>
</organism>
<sequence length="144" mass="16655">MVLLSNVVVFLLAMKLRTIRKEKKKRRKMKRKMVGREQAPSERSTSVRQTSSEEKPVRMHTASELVVKAARKLPTMTLDEKKAVKNRVKNLLQLRDTKKRETTKSQESFESQSSSATHAKGFVAPNLLRKQETMFGRLFHSWNA</sequence>
<feature type="region of interest" description="Disordered" evidence="1">
    <location>
        <begin position="96"/>
        <end position="117"/>
    </location>
</feature>
<evidence type="ECO:0000256" key="2">
    <source>
        <dbReference type="SAM" id="SignalP"/>
    </source>
</evidence>
<proteinExistence type="predicted"/>
<feature type="compositionally biased region" description="Basic residues" evidence="1">
    <location>
        <begin position="22"/>
        <end position="33"/>
    </location>
</feature>
<feature type="compositionally biased region" description="Polar residues" evidence="1">
    <location>
        <begin position="41"/>
        <end position="50"/>
    </location>
</feature>
<feature type="signal peptide" evidence="2">
    <location>
        <begin position="1"/>
        <end position="18"/>
    </location>
</feature>
<evidence type="ECO:0000256" key="1">
    <source>
        <dbReference type="SAM" id="MobiDB-lite"/>
    </source>
</evidence>
<feature type="region of interest" description="Disordered" evidence="1">
    <location>
        <begin position="22"/>
        <end position="63"/>
    </location>
</feature>
<accession>A0ABR1E433</accession>
<comment type="caution">
    <text evidence="3">The sequence shown here is derived from an EMBL/GenBank/DDBJ whole genome shotgun (WGS) entry which is preliminary data.</text>
</comment>
<feature type="chain" id="PRO_5046419928" evidence="2">
    <location>
        <begin position="19"/>
        <end position="144"/>
    </location>
</feature>
<protein>
    <submittedName>
        <fullName evidence="3">Uncharacterized protein</fullName>
    </submittedName>
</protein>
<dbReference type="Proteomes" id="UP001303046">
    <property type="component" value="Unassembled WGS sequence"/>
</dbReference>
<dbReference type="EMBL" id="JAVFWL010000005">
    <property type="protein sequence ID" value="KAK6757416.1"/>
    <property type="molecule type" value="Genomic_DNA"/>
</dbReference>
<gene>
    <name evidence="3" type="primary">Necator_chrV.g20107</name>
    <name evidence="3" type="ORF">RB195_015315</name>
</gene>
<feature type="compositionally biased region" description="Low complexity" evidence="1">
    <location>
        <begin position="105"/>
        <end position="115"/>
    </location>
</feature>
<name>A0ABR1E433_NECAM</name>
<evidence type="ECO:0000313" key="4">
    <source>
        <dbReference type="Proteomes" id="UP001303046"/>
    </source>
</evidence>
<reference evidence="3 4" key="1">
    <citation type="submission" date="2023-08" db="EMBL/GenBank/DDBJ databases">
        <title>A Necator americanus chromosomal reference genome.</title>
        <authorList>
            <person name="Ilik V."/>
            <person name="Petrzelkova K.J."/>
            <person name="Pardy F."/>
            <person name="Fuh T."/>
            <person name="Niatou-Singa F.S."/>
            <person name="Gouil Q."/>
            <person name="Baker L."/>
            <person name="Ritchie M.E."/>
            <person name="Jex A.R."/>
            <person name="Gazzola D."/>
            <person name="Li H."/>
            <person name="Toshio Fujiwara R."/>
            <person name="Zhan B."/>
            <person name="Aroian R.V."/>
            <person name="Pafco B."/>
            <person name="Schwarz E.M."/>
        </authorList>
    </citation>
    <scope>NUCLEOTIDE SEQUENCE [LARGE SCALE GENOMIC DNA]</scope>
    <source>
        <strain evidence="3 4">Aroian</strain>
        <tissue evidence="3">Whole animal</tissue>
    </source>
</reference>
<evidence type="ECO:0000313" key="3">
    <source>
        <dbReference type="EMBL" id="KAK6757416.1"/>
    </source>
</evidence>
<keyword evidence="4" id="KW-1185">Reference proteome</keyword>
<keyword evidence="2" id="KW-0732">Signal</keyword>